<gene>
    <name evidence="2" type="ORF">DF017_14115</name>
    <name evidence="1" type="ORF">WT44_09065</name>
</gene>
<dbReference type="Proteomes" id="UP000068603">
    <property type="component" value="Unassembled WGS sequence"/>
</dbReference>
<reference evidence="1 3" key="1">
    <citation type="submission" date="2015-11" db="EMBL/GenBank/DDBJ databases">
        <title>Expanding the genomic diversity of Burkholderia species for the development of highly accurate diagnostics.</title>
        <authorList>
            <person name="Sahl J."/>
            <person name="Keim P."/>
            <person name="Wagner D."/>
        </authorList>
    </citation>
    <scope>NUCLEOTIDE SEQUENCE [LARGE SCALE GENOMIC DNA]</scope>
    <source>
        <strain evidence="1 3">MSMB1960WGS</strain>
    </source>
</reference>
<evidence type="ECO:0000313" key="4">
    <source>
        <dbReference type="Proteomes" id="UP000281098"/>
    </source>
</evidence>
<comment type="caution">
    <text evidence="1">The sequence shown here is derived from an EMBL/GenBank/DDBJ whole genome shotgun (WGS) entry which is preliminary data.</text>
</comment>
<protein>
    <submittedName>
        <fullName evidence="1">Uncharacterized protein</fullName>
    </submittedName>
</protein>
<evidence type="ECO:0000313" key="2">
    <source>
        <dbReference type="EMBL" id="RQY92805.1"/>
    </source>
</evidence>
<keyword evidence="4" id="KW-1185">Reference proteome</keyword>
<proteinExistence type="predicted"/>
<accession>A0A106PAU9</accession>
<dbReference type="Proteomes" id="UP000281098">
    <property type="component" value="Unassembled WGS sequence"/>
</dbReference>
<evidence type="ECO:0000313" key="3">
    <source>
        <dbReference type="Proteomes" id="UP000068603"/>
    </source>
</evidence>
<dbReference type="AlphaFoldDB" id="A0A106PAU9"/>
<organism evidence="1">
    <name type="scientific">Burkholderia stagnalis</name>
    <dbReference type="NCBI Taxonomy" id="1503054"/>
    <lineage>
        <taxon>Bacteria</taxon>
        <taxon>Pseudomonadati</taxon>
        <taxon>Pseudomonadota</taxon>
        <taxon>Betaproteobacteria</taxon>
        <taxon>Burkholderiales</taxon>
        <taxon>Burkholderiaceae</taxon>
        <taxon>Burkholderia</taxon>
        <taxon>Burkholderia cepacia complex</taxon>
    </lineage>
</organism>
<evidence type="ECO:0000313" key="1">
    <source>
        <dbReference type="EMBL" id="KWA64730.1"/>
    </source>
</evidence>
<dbReference type="EMBL" id="QTPM01000015">
    <property type="protein sequence ID" value="RQY92805.1"/>
    <property type="molecule type" value="Genomic_DNA"/>
</dbReference>
<dbReference type="STRING" id="1503054.WT74_14715"/>
<reference evidence="2 4" key="2">
    <citation type="submission" date="2018-08" db="EMBL/GenBank/DDBJ databases">
        <title>Comparative analysis of Burkholderia isolates from Puerto Rico.</title>
        <authorList>
            <person name="Hall C."/>
            <person name="Sahl J."/>
            <person name="Wagner D."/>
        </authorList>
    </citation>
    <scope>NUCLEOTIDE SEQUENCE [LARGE SCALE GENOMIC DNA]</scope>
    <source>
        <strain evidence="2 4">Bp8966</strain>
    </source>
</reference>
<sequence length="367" mass="40146">MSIAILALEFIMPLIFHDPVVVNTDSSPADQFVESAGAGFDLGYTEPSYMGTVALQRRTRFGAAPPVTIPLHDVAITPIGGAHGGYRASVGAVHNHDFSWRIELPPKPGDQYIVNGNVRLGWKSKAYPIDRVLTLCREFKRQFPARFSDPLPDATQYSSGIVYLLPAPSVKSFFDHIENHEYQHVADHRWLAEQIFGPIDRWAQVARQKNLVFESDSRTELLAAVQFPGNCAISGTRIYEYWQKCIAASGDLYHHTAAGAAPNVTLMRYHASNNDPRILVVVFEISAAQPIGDTGLYSPPHHAFALSGAGRALDGNEPPLQYGTVVDRTIRTPDVAGAADHAVFAIGGGPVVDLDTSSLYRDDTKKK</sequence>
<name>A0A106PAU9_9BURK</name>
<dbReference type="RefSeq" id="WP_060149067.1">
    <property type="nucleotide sequence ID" value="NZ_LPGD01000035.1"/>
</dbReference>
<dbReference type="EMBL" id="LPHB01000031">
    <property type="protein sequence ID" value="KWA64730.1"/>
    <property type="molecule type" value="Genomic_DNA"/>
</dbReference>